<name>A0A7J7IUE6_BUGNE</name>
<protein>
    <submittedName>
        <fullName evidence="1">TTC14</fullName>
    </submittedName>
</protein>
<dbReference type="SUPFAM" id="SSF50249">
    <property type="entry name" value="Nucleic acid-binding proteins"/>
    <property type="match status" value="1"/>
</dbReference>
<dbReference type="InterPro" id="IPR012340">
    <property type="entry name" value="NA-bd_OB-fold"/>
</dbReference>
<dbReference type="PANTHER" id="PTHR23184">
    <property type="entry name" value="TETRATRICOPEPTIDE REPEAT PROTEIN 14"/>
    <property type="match status" value="1"/>
</dbReference>
<accession>A0A7J7IUE6</accession>
<keyword evidence="2" id="KW-1185">Reference proteome</keyword>
<dbReference type="PANTHER" id="PTHR23184:SF9">
    <property type="entry name" value="TETRATRICOPEPTIDE REPEAT PROTEIN 14"/>
    <property type="match status" value="1"/>
</dbReference>
<reference evidence="1" key="1">
    <citation type="submission" date="2020-06" db="EMBL/GenBank/DDBJ databases">
        <title>Draft genome of Bugula neritina, a colonial animal packing powerful symbionts and potential medicines.</title>
        <authorList>
            <person name="Rayko M."/>
        </authorList>
    </citation>
    <scope>NUCLEOTIDE SEQUENCE [LARGE SCALE GENOMIC DNA]</scope>
    <source>
        <strain evidence="1">Kwan_BN1</strain>
    </source>
</reference>
<dbReference type="InterPro" id="IPR039190">
    <property type="entry name" value="TTC14"/>
</dbReference>
<evidence type="ECO:0000313" key="2">
    <source>
        <dbReference type="Proteomes" id="UP000593567"/>
    </source>
</evidence>
<proteinExistence type="predicted"/>
<dbReference type="Proteomes" id="UP000593567">
    <property type="component" value="Unassembled WGS sequence"/>
</dbReference>
<dbReference type="EMBL" id="VXIV02003456">
    <property type="protein sequence ID" value="KAF6016868.1"/>
    <property type="molecule type" value="Genomic_DNA"/>
</dbReference>
<sequence length="279" mass="31253">MAYNVNERVGKQDNVRQDDLDAIDISLYGKPSVVDYGHGTARSEKLDIVDFNETQPRADRFGSRVKSPLLSISSNSSLAYESSQISSAFMHRSNTLSNLPKDAASELSALVKTFKALKSPLTSNFEKFSTTVSHPQIFSKDDFVPPFDSMMCLKSTRLQRDRFLQEIEIGDVVCCSVLAVKDTGLDLVLLCFAYKRNREIDHLKIMAHCSSRDIHEILYGHTREVSDIFSVKDKVSGVVIGISLHNEKIQISLLKRDLPARLEGELELVSRMSCGFNEV</sequence>
<comment type="caution">
    <text evidence="1">The sequence shown here is derived from an EMBL/GenBank/DDBJ whole genome shotgun (WGS) entry which is preliminary data.</text>
</comment>
<evidence type="ECO:0000313" key="1">
    <source>
        <dbReference type="EMBL" id="KAF6016868.1"/>
    </source>
</evidence>
<dbReference type="OrthoDB" id="1914839at2759"/>
<organism evidence="1 2">
    <name type="scientific">Bugula neritina</name>
    <name type="common">Brown bryozoan</name>
    <name type="synonym">Sertularia neritina</name>
    <dbReference type="NCBI Taxonomy" id="10212"/>
    <lineage>
        <taxon>Eukaryota</taxon>
        <taxon>Metazoa</taxon>
        <taxon>Spiralia</taxon>
        <taxon>Lophotrochozoa</taxon>
        <taxon>Bryozoa</taxon>
        <taxon>Gymnolaemata</taxon>
        <taxon>Cheilostomatida</taxon>
        <taxon>Flustrina</taxon>
        <taxon>Buguloidea</taxon>
        <taxon>Bugulidae</taxon>
        <taxon>Bugula</taxon>
    </lineage>
</organism>
<dbReference type="AlphaFoldDB" id="A0A7J7IUE6"/>
<gene>
    <name evidence="1" type="ORF">EB796_024821</name>
</gene>